<proteinExistence type="predicted"/>
<name>A0A1F4YE76_9BACT</name>
<dbReference type="Pfam" id="PF13231">
    <property type="entry name" value="PMT_2"/>
    <property type="match status" value="1"/>
</dbReference>
<feature type="domain" description="Glycosyltransferase RgtA/B/C/D-like" evidence="9">
    <location>
        <begin position="70"/>
        <end position="212"/>
    </location>
</feature>
<dbReference type="GO" id="GO:0016763">
    <property type="term" value="F:pentosyltransferase activity"/>
    <property type="evidence" value="ECO:0007669"/>
    <property type="project" value="TreeGrafter"/>
</dbReference>
<gene>
    <name evidence="10" type="ORF">A2876_02630</name>
</gene>
<dbReference type="PANTHER" id="PTHR33908">
    <property type="entry name" value="MANNOSYLTRANSFERASE YKCB-RELATED"/>
    <property type="match status" value="1"/>
</dbReference>
<evidence type="ECO:0000313" key="10">
    <source>
        <dbReference type="EMBL" id="OGC92158.1"/>
    </source>
</evidence>
<dbReference type="GO" id="GO:0005886">
    <property type="term" value="C:plasma membrane"/>
    <property type="evidence" value="ECO:0007669"/>
    <property type="project" value="UniProtKB-SubCell"/>
</dbReference>
<feature type="transmembrane region" description="Helical" evidence="8">
    <location>
        <begin position="199"/>
        <end position="217"/>
    </location>
</feature>
<feature type="transmembrane region" description="Helical" evidence="8">
    <location>
        <begin position="134"/>
        <end position="156"/>
    </location>
</feature>
<keyword evidence="5 8" id="KW-0812">Transmembrane</keyword>
<evidence type="ECO:0000259" key="9">
    <source>
        <dbReference type="Pfam" id="PF13231"/>
    </source>
</evidence>
<keyword evidence="4" id="KW-0808">Transferase</keyword>
<feature type="transmembrane region" description="Helical" evidence="8">
    <location>
        <begin position="163"/>
        <end position="193"/>
    </location>
</feature>
<feature type="transmembrane region" description="Helical" evidence="8">
    <location>
        <begin position="342"/>
        <end position="360"/>
    </location>
</feature>
<evidence type="ECO:0000256" key="4">
    <source>
        <dbReference type="ARBA" id="ARBA00022679"/>
    </source>
</evidence>
<feature type="transmembrane region" description="Helical" evidence="8">
    <location>
        <begin position="291"/>
        <end position="312"/>
    </location>
</feature>
<dbReference type="PANTHER" id="PTHR33908:SF3">
    <property type="entry name" value="UNDECAPRENYL PHOSPHATE-ALPHA-4-AMINO-4-DEOXY-L-ARABINOSE ARABINOSYL TRANSFERASE"/>
    <property type="match status" value="1"/>
</dbReference>
<protein>
    <recommendedName>
        <fullName evidence="9">Glycosyltransferase RgtA/B/C/D-like domain-containing protein</fullName>
    </recommendedName>
</protein>
<evidence type="ECO:0000256" key="2">
    <source>
        <dbReference type="ARBA" id="ARBA00022475"/>
    </source>
</evidence>
<dbReference type="GO" id="GO:0009103">
    <property type="term" value="P:lipopolysaccharide biosynthetic process"/>
    <property type="evidence" value="ECO:0007669"/>
    <property type="project" value="UniProtKB-ARBA"/>
</dbReference>
<keyword evidence="2" id="KW-1003">Cell membrane</keyword>
<comment type="subcellular location">
    <subcellularLocation>
        <location evidence="1">Cell membrane</location>
        <topology evidence="1">Multi-pass membrane protein</topology>
    </subcellularLocation>
</comment>
<comment type="caution">
    <text evidence="10">The sequence shown here is derived from an EMBL/GenBank/DDBJ whole genome shotgun (WGS) entry which is preliminary data.</text>
</comment>
<feature type="transmembrane region" description="Helical" evidence="8">
    <location>
        <begin position="71"/>
        <end position="88"/>
    </location>
</feature>
<reference evidence="10 11" key="1">
    <citation type="journal article" date="2016" name="Nat. Commun.">
        <title>Thousands of microbial genomes shed light on interconnected biogeochemical processes in an aquifer system.</title>
        <authorList>
            <person name="Anantharaman K."/>
            <person name="Brown C.T."/>
            <person name="Hug L.A."/>
            <person name="Sharon I."/>
            <person name="Castelle C.J."/>
            <person name="Probst A.J."/>
            <person name="Thomas B.C."/>
            <person name="Singh A."/>
            <person name="Wilkins M.J."/>
            <person name="Karaoz U."/>
            <person name="Brodie E.L."/>
            <person name="Williams K.H."/>
            <person name="Hubbard S.S."/>
            <person name="Banfield J.F."/>
        </authorList>
    </citation>
    <scope>NUCLEOTIDE SEQUENCE [LARGE SCALE GENOMIC DNA]</scope>
</reference>
<evidence type="ECO:0000256" key="7">
    <source>
        <dbReference type="ARBA" id="ARBA00023136"/>
    </source>
</evidence>
<evidence type="ECO:0000256" key="8">
    <source>
        <dbReference type="SAM" id="Phobius"/>
    </source>
</evidence>
<keyword evidence="6 8" id="KW-1133">Transmembrane helix</keyword>
<feature type="transmembrane region" description="Helical" evidence="8">
    <location>
        <begin position="366"/>
        <end position="386"/>
    </location>
</feature>
<keyword evidence="3" id="KW-0328">Glycosyltransferase</keyword>
<dbReference type="InterPro" id="IPR050297">
    <property type="entry name" value="LipidA_mod_glycosyltrf_83"/>
</dbReference>
<organism evidence="10 11">
    <name type="scientific">Candidatus Amesbacteria bacterium RIFCSPHIGHO2_01_FULL_48_32b</name>
    <dbReference type="NCBI Taxonomy" id="1797253"/>
    <lineage>
        <taxon>Bacteria</taxon>
        <taxon>Candidatus Amesiibacteriota</taxon>
    </lineage>
</organism>
<evidence type="ECO:0000256" key="3">
    <source>
        <dbReference type="ARBA" id="ARBA00022676"/>
    </source>
</evidence>
<dbReference type="Proteomes" id="UP000178176">
    <property type="component" value="Unassembled WGS sequence"/>
</dbReference>
<sequence length="526" mass="59958">MSRLSWVLFCLILLFSVVIRVYQLDNLPVELTGDEIDVGIQAHSLLRTGKDYLGHPLPIFLQSFSEYRLPLLHYLTIPFVAVFGLTEWTVRLPMVILSLFSILAIFVLGSQIVSQRLGFTAMLLTTISPWHIQFSRWSNDNLAVMLLSVLGVSLFLRRRYTLAALFLALSFYAYSVAAVFVPLLILILLISLRTLTGKLIVPIIFGLVLLTPYIYGLSQQITSRRFSQISVFSDSTLREDIIRRRVESSSPLTPVFRNRLIYYPQEILNNYLRSFSTEFLFFSGDPILRHAVGGMGMLYFFEVATVALGLFFFRNKLILGWLLIAPIASAMTKDGGNHAGRLIVMLPPLILLSAAGLNYLRPKKLLFFALGAFAVFNFSFYLYRYYIEWTHDAWRFWQPGFKTALTYLKSQDSNFSRVYLNNTYEFTLSRFLFWFAYDPALFQSEYPLRDSNPTSAFDGYNIGKYYFGTLKNRVAETGFSQLLQPGEAYLASVRDEIGTGTIGGVTVDQIITSPTGLPLYYILTKK</sequence>
<evidence type="ECO:0000313" key="11">
    <source>
        <dbReference type="Proteomes" id="UP000178176"/>
    </source>
</evidence>
<evidence type="ECO:0000256" key="1">
    <source>
        <dbReference type="ARBA" id="ARBA00004651"/>
    </source>
</evidence>
<accession>A0A1F4YE76</accession>
<feature type="transmembrane region" description="Helical" evidence="8">
    <location>
        <begin position="95"/>
        <end position="114"/>
    </location>
</feature>
<dbReference type="AlphaFoldDB" id="A0A1F4YE76"/>
<dbReference type="EMBL" id="MEXH01000021">
    <property type="protein sequence ID" value="OGC92158.1"/>
    <property type="molecule type" value="Genomic_DNA"/>
</dbReference>
<keyword evidence="7 8" id="KW-0472">Membrane</keyword>
<dbReference type="GO" id="GO:0010041">
    <property type="term" value="P:response to iron(III) ion"/>
    <property type="evidence" value="ECO:0007669"/>
    <property type="project" value="TreeGrafter"/>
</dbReference>
<evidence type="ECO:0000256" key="6">
    <source>
        <dbReference type="ARBA" id="ARBA00022989"/>
    </source>
</evidence>
<dbReference type="InterPro" id="IPR038731">
    <property type="entry name" value="RgtA/B/C-like"/>
</dbReference>
<evidence type="ECO:0000256" key="5">
    <source>
        <dbReference type="ARBA" id="ARBA00022692"/>
    </source>
</evidence>